<dbReference type="GO" id="GO:0016853">
    <property type="term" value="F:isomerase activity"/>
    <property type="evidence" value="ECO:0007669"/>
    <property type="project" value="UniProtKB-KW"/>
</dbReference>
<keyword evidence="3" id="KW-1185">Reference proteome</keyword>
<dbReference type="SUPFAM" id="SSF56529">
    <property type="entry name" value="FAH"/>
    <property type="match status" value="1"/>
</dbReference>
<dbReference type="InterPro" id="IPR036663">
    <property type="entry name" value="Fumarylacetoacetase_C_sf"/>
</dbReference>
<proteinExistence type="predicted"/>
<organism evidence="2 3">
    <name type="scientific">Sphingobium chungbukense</name>
    <dbReference type="NCBI Taxonomy" id="56193"/>
    <lineage>
        <taxon>Bacteria</taxon>
        <taxon>Pseudomonadati</taxon>
        <taxon>Pseudomonadota</taxon>
        <taxon>Alphaproteobacteria</taxon>
        <taxon>Sphingomonadales</taxon>
        <taxon>Sphingomonadaceae</taxon>
        <taxon>Sphingobium</taxon>
    </lineage>
</organism>
<sequence length="329" mass="35762">MKLATVAGHPAPRVCVVFPETGEILDLQAAHRAATGEVAPAFGSMQDLIAAGAPGMDLALATVERGAAREALASVRLLAPVPEPIQMRDGLLFEKHCLQAFAKARELRASRAADPAAEMADMEARGILRVPDEFYSFPLYYKQNRFSVSGPEEDVIWPAYSQVMDYELEFAVFIGTTGIDIPREAARSHIFGYTIFNDFSARDAQVAEAGGGLGPAKGKDFKGANAIGPWIVTADEIGDPYDLDMVVRVNGEERGRGHTGAMHWRFEDLIARVSDGEELRAGEFLGSGTVGNGCGLEFLRFLEHGDVVELEVEKIGVLRNRVLRPERMT</sequence>
<dbReference type="PANTHER" id="PTHR43211">
    <property type="entry name" value="FUMARYLACETOACETATE HYDROLASE"/>
    <property type="match status" value="1"/>
</dbReference>
<gene>
    <name evidence="2" type="ORF">YP76_04625</name>
</gene>
<reference evidence="2 3" key="1">
    <citation type="submission" date="2015-04" db="EMBL/GenBank/DDBJ databases">
        <title>Genome sequence of aromatic hydrocarbons-degrading Sphingobium chungbukense DJ77.</title>
        <authorList>
            <person name="Kim Y.-C."/>
            <person name="Chae J.-C."/>
        </authorList>
    </citation>
    <scope>NUCLEOTIDE SEQUENCE [LARGE SCALE GENOMIC DNA]</scope>
    <source>
        <strain evidence="2 3">DJ77</strain>
    </source>
</reference>
<evidence type="ECO:0000259" key="1">
    <source>
        <dbReference type="Pfam" id="PF01557"/>
    </source>
</evidence>
<dbReference type="RefSeq" id="WP_046762636.1">
    <property type="nucleotide sequence ID" value="NZ_LBIC01000001.1"/>
</dbReference>
<comment type="caution">
    <text evidence="2">The sequence shown here is derived from an EMBL/GenBank/DDBJ whole genome shotgun (WGS) entry which is preliminary data.</text>
</comment>
<evidence type="ECO:0000313" key="3">
    <source>
        <dbReference type="Proteomes" id="UP000033874"/>
    </source>
</evidence>
<dbReference type="AlphaFoldDB" id="A0A0M3B064"/>
<keyword evidence="2" id="KW-0413">Isomerase</keyword>
<dbReference type="PANTHER" id="PTHR43211:SF1">
    <property type="entry name" value="BLL6422 PROTEIN"/>
    <property type="match status" value="1"/>
</dbReference>
<protein>
    <submittedName>
        <fullName evidence="2">Isomerase</fullName>
    </submittedName>
</protein>
<name>A0A0M3B064_9SPHN</name>
<dbReference type="Pfam" id="PF01557">
    <property type="entry name" value="FAA_hydrolase"/>
    <property type="match status" value="1"/>
</dbReference>
<dbReference type="Gene3D" id="3.90.850.10">
    <property type="entry name" value="Fumarylacetoacetase-like, C-terminal domain"/>
    <property type="match status" value="1"/>
</dbReference>
<dbReference type="STRING" id="56193.YP76_04625"/>
<dbReference type="EMBL" id="LBIC01000001">
    <property type="protein sequence ID" value="KKW94189.1"/>
    <property type="molecule type" value="Genomic_DNA"/>
</dbReference>
<dbReference type="InterPro" id="IPR011234">
    <property type="entry name" value="Fumarylacetoacetase-like_C"/>
</dbReference>
<dbReference type="Proteomes" id="UP000033874">
    <property type="component" value="Unassembled WGS sequence"/>
</dbReference>
<dbReference type="PATRIC" id="fig|56193.3.peg.953"/>
<evidence type="ECO:0000313" key="2">
    <source>
        <dbReference type="EMBL" id="KKW94189.1"/>
    </source>
</evidence>
<feature type="domain" description="Fumarylacetoacetase-like C-terminal" evidence="1">
    <location>
        <begin position="127"/>
        <end position="322"/>
    </location>
</feature>
<accession>A0A0M3B064</accession>